<dbReference type="PANTHER" id="PTHR43542">
    <property type="entry name" value="METHYLTRANSFERASE"/>
    <property type="match status" value="1"/>
</dbReference>
<dbReference type="OrthoDB" id="9803017at2"/>
<organism evidence="3 4">
    <name type="scientific">Auraticoccus monumenti</name>
    <dbReference type="NCBI Taxonomy" id="675864"/>
    <lineage>
        <taxon>Bacteria</taxon>
        <taxon>Bacillati</taxon>
        <taxon>Actinomycetota</taxon>
        <taxon>Actinomycetes</taxon>
        <taxon>Propionibacteriales</taxon>
        <taxon>Propionibacteriaceae</taxon>
        <taxon>Auraticoccus</taxon>
    </lineage>
</organism>
<protein>
    <submittedName>
        <fullName evidence="3">16S rRNA (Guanine966-N2)-methyltransferase</fullName>
    </submittedName>
</protein>
<evidence type="ECO:0000313" key="3">
    <source>
        <dbReference type="EMBL" id="SDE47159.1"/>
    </source>
</evidence>
<dbReference type="Gene3D" id="3.40.50.150">
    <property type="entry name" value="Vaccinia Virus protein VP39"/>
    <property type="match status" value="1"/>
</dbReference>
<name>A0A1G7D6M3_9ACTN</name>
<dbReference type="CDD" id="cd02440">
    <property type="entry name" value="AdoMet_MTases"/>
    <property type="match status" value="1"/>
</dbReference>
<keyword evidence="4" id="KW-1185">Reference proteome</keyword>
<proteinExistence type="predicted"/>
<keyword evidence="1 3" id="KW-0489">Methyltransferase</keyword>
<dbReference type="GO" id="GO:0003676">
    <property type="term" value="F:nucleic acid binding"/>
    <property type="evidence" value="ECO:0007669"/>
    <property type="project" value="InterPro"/>
</dbReference>
<dbReference type="InterPro" id="IPR002052">
    <property type="entry name" value="DNA_methylase_N6_adenine_CS"/>
</dbReference>
<evidence type="ECO:0000313" key="4">
    <source>
        <dbReference type="Proteomes" id="UP000198546"/>
    </source>
</evidence>
<accession>A0A1G7D6M3</accession>
<dbReference type="SUPFAM" id="SSF53335">
    <property type="entry name" value="S-adenosyl-L-methionine-dependent methyltransferases"/>
    <property type="match status" value="1"/>
</dbReference>
<dbReference type="GO" id="GO:0031167">
    <property type="term" value="P:rRNA methylation"/>
    <property type="evidence" value="ECO:0007669"/>
    <property type="project" value="InterPro"/>
</dbReference>
<dbReference type="GO" id="GO:0008168">
    <property type="term" value="F:methyltransferase activity"/>
    <property type="evidence" value="ECO:0007669"/>
    <property type="project" value="UniProtKB-KW"/>
</dbReference>
<reference evidence="3 4" key="1">
    <citation type="submission" date="2016-10" db="EMBL/GenBank/DDBJ databases">
        <authorList>
            <person name="de Groot N.N."/>
        </authorList>
    </citation>
    <scope>NUCLEOTIDE SEQUENCE [LARGE SCALE GENOMIC DNA]</scope>
    <source>
        <strain evidence="3 4">MON 2.2</strain>
    </source>
</reference>
<dbReference type="AlphaFoldDB" id="A0A1G7D6M3"/>
<dbReference type="RefSeq" id="WP_090595299.1">
    <property type="nucleotide sequence ID" value="NZ_LT629688.1"/>
</dbReference>
<gene>
    <name evidence="3" type="ORF">SAMN04489747_3504</name>
</gene>
<dbReference type="InterPro" id="IPR004398">
    <property type="entry name" value="RNA_MeTrfase_RsmD"/>
</dbReference>
<sequence length="200" mass="21995">MSRIIAGLRRGRRIETPDGPLTRPTADRVREAFFSALASWAGTIDEPVEQWLTELSFADFYAGSGAVGLEASSRGARTVLLVERDRRTSDVARRNVRELGLPAQVRTASVASVLAEPAEQAFDVCWFDPPYAVGSAELDALVATALEGGWLAEDGVVVLERGRRSDPPRWPEGMDSWSRRYGETVLYWAQPLRAGDTEES</sequence>
<dbReference type="PANTHER" id="PTHR43542:SF1">
    <property type="entry name" value="METHYLTRANSFERASE"/>
    <property type="match status" value="1"/>
</dbReference>
<dbReference type="NCBIfam" id="TIGR00095">
    <property type="entry name" value="16S rRNA (guanine(966)-N(2))-methyltransferase RsmD"/>
    <property type="match status" value="1"/>
</dbReference>
<dbReference type="PIRSF" id="PIRSF004553">
    <property type="entry name" value="CHP00095"/>
    <property type="match status" value="1"/>
</dbReference>
<dbReference type="STRING" id="675864.SAMN04489747_3504"/>
<evidence type="ECO:0000256" key="2">
    <source>
        <dbReference type="ARBA" id="ARBA00022679"/>
    </source>
</evidence>
<dbReference type="InterPro" id="IPR029063">
    <property type="entry name" value="SAM-dependent_MTases_sf"/>
</dbReference>
<dbReference type="PROSITE" id="PS00092">
    <property type="entry name" value="N6_MTASE"/>
    <property type="match status" value="1"/>
</dbReference>
<dbReference type="Pfam" id="PF03602">
    <property type="entry name" value="Cons_hypoth95"/>
    <property type="match status" value="1"/>
</dbReference>
<dbReference type="EMBL" id="LT629688">
    <property type="protein sequence ID" value="SDE47159.1"/>
    <property type="molecule type" value="Genomic_DNA"/>
</dbReference>
<evidence type="ECO:0000256" key="1">
    <source>
        <dbReference type="ARBA" id="ARBA00022603"/>
    </source>
</evidence>
<dbReference type="Proteomes" id="UP000198546">
    <property type="component" value="Chromosome i"/>
</dbReference>
<keyword evidence="2 3" id="KW-0808">Transferase</keyword>